<dbReference type="HOGENOM" id="CLU_2832164_0_0_1"/>
<organism evidence="2 3">
    <name type="scientific">Pisolithus microcarpus 441</name>
    <dbReference type="NCBI Taxonomy" id="765257"/>
    <lineage>
        <taxon>Eukaryota</taxon>
        <taxon>Fungi</taxon>
        <taxon>Dikarya</taxon>
        <taxon>Basidiomycota</taxon>
        <taxon>Agaricomycotina</taxon>
        <taxon>Agaricomycetes</taxon>
        <taxon>Agaricomycetidae</taxon>
        <taxon>Boletales</taxon>
        <taxon>Sclerodermatineae</taxon>
        <taxon>Pisolithaceae</taxon>
        <taxon>Pisolithus</taxon>
    </lineage>
</organism>
<dbReference type="EMBL" id="KN833753">
    <property type="protein sequence ID" value="KIK21237.1"/>
    <property type="molecule type" value="Genomic_DNA"/>
</dbReference>
<reference evidence="3" key="2">
    <citation type="submission" date="2015-01" db="EMBL/GenBank/DDBJ databases">
        <title>Evolutionary Origins and Diversification of the Mycorrhizal Mutualists.</title>
        <authorList>
            <consortium name="DOE Joint Genome Institute"/>
            <consortium name="Mycorrhizal Genomics Consortium"/>
            <person name="Kohler A."/>
            <person name="Kuo A."/>
            <person name="Nagy L.G."/>
            <person name="Floudas D."/>
            <person name="Copeland A."/>
            <person name="Barry K.W."/>
            <person name="Cichocki N."/>
            <person name="Veneault-Fourrey C."/>
            <person name="LaButti K."/>
            <person name="Lindquist E.A."/>
            <person name="Lipzen A."/>
            <person name="Lundell T."/>
            <person name="Morin E."/>
            <person name="Murat C."/>
            <person name="Riley R."/>
            <person name="Ohm R."/>
            <person name="Sun H."/>
            <person name="Tunlid A."/>
            <person name="Henrissat B."/>
            <person name="Grigoriev I.V."/>
            <person name="Hibbett D.S."/>
            <person name="Martin F."/>
        </authorList>
    </citation>
    <scope>NUCLEOTIDE SEQUENCE [LARGE SCALE GENOMIC DNA]</scope>
    <source>
        <strain evidence="3">441</strain>
    </source>
</reference>
<evidence type="ECO:0000313" key="3">
    <source>
        <dbReference type="Proteomes" id="UP000054018"/>
    </source>
</evidence>
<evidence type="ECO:0000256" key="1">
    <source>
        <dbReference type="SAM" id="MobiDB-lite"/>
    </source>
</evidence>
<proteinExistence type="predicted"/>
<gene>
    <name evidence="2" type="ORF">PISMIDRAFT_681448</name>
</gene>
<sequence>MNYGIKESAEWRERASWPSDMNPFTPSPHTQQPPPRLSLVPVIHIVSQSSPSFNLSGRAARALLDP</sequence>
<dbReference type="AlphaFoldDB" id="A0A0C9ZFI5"/>
<reference evidence="2 3" key="1">
    <citation type="submission" date="2014-04" db="EMBL/GenBank/DDBJ databases">
        <authorList>
            <consortium name="DOE Joint Genome Institute"/>
            <person name="Kuo A."/>
            <person name="Kohler A."/>
            <person name="Costa M.D."/>
            <person name="Nagy L.G."/>
            <person name="Floudas D."/>
            <person name="Copeland A."/>
            <person name="Barry K.W."/>
            <person name="Cichocki N."/>
            <person name="Veneault-Fourrey C."/>
            <person name="LaButti K."/>
            <person name="Lindquist E.A."/>
            <person name="Lipzen A."/>
            <person name="Lundell T."/>
            <person name="Morin E."/>
            <person name="Murat C."/>
            <person name="Sun H."/>
            <person name="Tunlid A."/>
            <person name="Henrissat B."/>
            <person name="Grigoriev I.V."/>
            <person name="Hibbett D.S."/>
            <person name="Martin F."/>
            <person name="Nordberg H.P."/>
            <person name="Cantor M.N."/>
            <person name="Hua S.X."/>
        </authorList>
    </citation>
    <scope>NUCLEOTIDE SEQUENCE [LARGE SCALE GENOMIC DNA]</scope>
    <source>
        <strain evidence="2 3">441</strain>
    </source>
</reference>
<evidence type="ECO:0000313" key="2">
    <source>
        <dbReference type="EMBL" id="KIK21237.1"/>
    </source>
</evidence>
<keyword evidence="3" id="KW-1185">Reference proteome</keyword>
<dbReference type="Proteomes" id="UP000054018">
    <property type="component" value="Unassembled WGS sequence"/>
</dbReference>
<name>A0A0C9ZFI5_9AGAM</name>
<accession>A0A0C9ZFI5</accession>
<feature type="region of interest" description="Disordered" evidence="1">
    <location>
        <begin position="1"/>
        <end position="36"/>
    </location>
</feature>
<protein>
    <submittedName>
        <fullName evidence="2">Uncharacterized protein</fullName>
    </submittedName>
</protein>